<name>M0C4D5_9EURY</name>
<gene>
    <name evidence="2" type="ORF">C476_14319</name>
</gene>
<proteinExistence type="predicted"/>
<feature type="compositionally biased region" description="Basic and acidic residues" evidence="1">
    <location>
        <begin position="1"/>
        <end position="16"/>
    </location>
</feature>
<protein>
    <submittedName>
        <fullName evidence="2">Uncharacterized protein</fullName>
    </submittedName>
</protein>
<sequence>MKRLRSNRDRRVKNSWENDGDSGTGTDRRPLVLPDKTVHPSIAPTTLLPTATAIETRSSIH</sequence>
<dbReference type="PATRIC" id="fig|1230457.4.peg.2878"/>
<dbReference type="AlphaFoldDB" id="M0C4D5"/>
<reference evidence="2 3" key="1">
    <citation type="journal article" date="2014" name="PLoS Genet.">
        <title>Phylogenetically driven sequencing of extremely halophilic archaea reveals strategies for static and dynamic osmo-response.</title>
        <authorList>
            <person name="Becker E.A."/>
            <person name="Seitzer P.M."/>
            <person name="Tritt A."/>
            <person name="Larsen D."/>
            <person name="Krusor M."/>
            <person name="Yao A.I."/>
            <person name="Wu D."/>
            <person name="Madern D."/>
            <person name="Eisen J.A."/>
            <person name="Darling A.E."/>
            <person name="Facciotti M.T."/>
        </authorList>
    </citation>
    <scope>NUCLEOTIDE SEQUENCE [LARGE SCALE GENOMIC DNA]</scope>
    <source>
        <strain evidence="2 3">JCM 13563</strain>
    </source>
</reference>
<accession>M0C4D5</accession>
<organism evidence="2 3">
    <name type="scientific">Natrinema limicola JCM 13563</name>
    <dbReference type="NCBI Taxonomy" id="1230457"/>
    <lineage>
        <taxon>Archaea</taxon>
        <taxon>Methanobacteriati</taxon>
        <taxon>Methanobacteriota</taxon>
        <taxon>Stenosarchaea group</taxon>
        <taxon>Halobacteria</taxon>
        <taxon>Halobacteriales</taxon>
        <taxon>Natrialbaceae</taxon>
        <taxon>Natrinema</taxon>
    </lineage>
</organism>
<keyword evidence="3" id="KW-1185">Reference proteome</keyword>
<comment type="caution">
    <text evidence="2">The sequence shown here is derived from an EMBL/GenBank/DDBJ whole genome shotgun (WGS) entry which is preliminary data.</text>
</comment>
<evidence type="ECO:0000256" key="1">
    <source>
        <dbReference type="SAM" id="MobiDB-lite"/>
    </source>
</evidence>
<evidence type="ECO:0000313" key="2">
    <source>
        <dbReference type="EMBL" id="ELZ18151.1"/>
    </source>
</evidence>
<dbReference type="Proteomes" id="UP000011615">
    <property type="component" value="Unassembled WGS sequence"/>
</dbReference>
<dbReference type="EMBL" id="AOIT01000055">
    <property type="protein sequence ID" value="ELZ18151.1"/>
    <property type="molecule type" value="Genomic_DNA"/>
</dbReference>
<evidence type="ECO:0000313" key="3">
    <source>
        <dbReference type="Proteomes" id="UP000011615"/>
    </source>
</evidence>
<feature type="region of interest" description="Disordered" evidence="1">
    <location>
        <begin position="1"/>
        <end position="43"/>
    </location>
</feature>